<dbReference type="Proteomes" id="UP001519460">
    <property type="component" value="Unassembled WGS sequence"/>
</dbReference>
<gene>
    <name evidence="1" type="ORF">BaRGS_00000547</name>
</gene>
<organism evidence="1 2">
    <name type="scientific">Batillaria attramentaria</name>
    <dbReference type="NCBI Taxonomy" id="370345"/>
    <lineage>
        <taxon>Eukaryota</taxon>
        <taxon>Metazoa</taxon>
        <taxon>Spiralia</taxon>
        <taxon>Lophotrochozoa</taxon>
        <taxon>Mollusca</taxon>
        <taxon>Gastropoda</taxon>
        <taxon>Caenogastropoda</taxon>
        <taxon>Sorbeoconcha</taxon>
        <taxon>Cerithioidea</taxon>
        <taxon>Batillariidae</taxon>
        <taxon>Batillaria</taxon>
    </lineage>
</organism>
<protein>
    <submittedName>
        <fullName evidence="1">Uncharacterized protein</fullName>
    </submittedName>
</protein>
<sequence>MQYTLRQCDSARMFSKVYLVWSDTDWVVGGGKLFPGHLPASCHDPGMARSTMLSAGFGNDGWAPAAGGGDTVLWTVLGFGVPR</sequence>
<comment type="caution">
    <text evidence="1">The sequence shown here is derived from an EMBL/GenBank/DDBJ whole genome shotgun (WGS) entry which is preliminary data.</text>
</comment>
<dbReference type="AlphaFoldDB" id="A0ABD0MAZ2"/>
<evidence type="ECO:0000313" key="2">
    <source>
        <dbReference type="Proteomes" id="UP001519460"/>
    </source>
</evidence>
<keyword evidence="2" id="KW-1185">Reference proteome</keyword>
<reference evidence="1 2" key="1">
    <citation type="journal article" date="2023" name="Sci. Data">
        <title>Genome assembly of the Korean intertidal mud-creeper Batillaria attramentaria.</title>
        <authorList>
            <person name="Patra A.K."/>
            <person name="Ho P.T."/>
            <person name="Jun S."/>
            <person name="Lee S.J."/>
            <person name="Kim Y."/>
            <person name="Won Y.J."/>
        </authorList>
    </citation>
    <scope>NUCLEOTIDE SEQUENCE [LARGE SCALE GENOMIC DNA]</scope>
    <source>
        <strain evidence="1">Wonlab-2016</strain>
    </source>
</reference>
<evidence type="ECO:0000313" key="1">
    <source>
        <dbReference type="EMBL" id="KAK7508308.1"/>
    </source>
</evidence>
<proteinExistence type="predicted"/>
<accession>A0ABD0MAZ2</accession>
<dbReference type="EMBL" id="JACVVK020000002">
    <property type="protein sequence ID" value="KAK7508308.1"/>
    <property type="molecule type" value="Genomic_DNA"/>
</dbReference>
<name>A0ABD0MAZ2_9CAEN</name>